<dbReference type="PROSITE" id="PS51257">
    <property type="entry name" value="PROKAR_LIPOPROTEIN"/>
    <property type="match status" value="1"/>
</dbReference>
<sequence length="184" mass="21216">MKTNYLHIIFNIVTAIAVTMFFSCKNNFKDVQQVGVLQNEPIGLADTINLKYTDSFKLKANLLSPKMLDYSNRNFAFSEFPEGIELIIYDDDGNKSKIFADYAIIYSETDLVDLRGNVILATHKKDSLFTPQMYFDQTNEWVFTNKEFRLRSEGTDVSGRGFDSDRNFDDYEMLEFAGDIEVNN</sequence>
<accession>A0ABQ2BW07</accession>
<keyword evidence="1" id="KW-0812">Transmembrane</keyword>
<dbReference type="InterPro" id="IPR010664">
    <property type="entry name" value="LipoPS_assembly_LptC-rel"/>
</dbReference>
<feature type="transmembrane region" description="Helical" evidence="1">
    <location>
        <begin position="6"/>
        <end position="24"/>
    </location>
</feature>
<dbReference type="EMBL" id="BMDQ01000001">
    <property type="protein sequence ID" value="GGI56681.1"/>
    <property type="molecule type" value="Genomic_DNA"/>
</dbReference>
<organism evidence="2 3">
    <name type="scientific">Winogradskyella haliclonae</name>
    <dbReference type="NCBI Taxonomy" id="2048558"/>
    <lineage>
        <taxon>Bacteria</taxon>
        <taxon>Pseudomonadati</taxon>
        <taxon>Bacteroidota</taxon>
        <taxon>Flavobacteriia</taxon>
        <taxon>Flavobacteriales</taxon>
        <taxon>Flavobacteriaceae</taxon>
        <taxon>Winogradskyella</taxon>
    </lineage>
</organism>
<proteinExistence type="predicted"/>
<keyword evidence="1" id="KW-1133">Transmembrane helix</keyword>
<name>A0ABQ2BW07_9FLAO</name>
<dbReference type="Pfam" id="PF06835">
    <property type="entry name" value="LptC"/>
    <property type="match status" value="1"/>
</dbReference>
<evidence type="ECO:0000313" key="2">
    <source>
        <dbReference type="EMBL" id="GGI56681.1"/>
    </source>
</evidence>
<keyword evidence="1" id="KW-0472">Membrane</keyword>
<evidence type="ECO:0000256" key="1">
    <source>
        <dbReference type="SAM" id="Phobius"/>
    </source>
</evidence>
<dbReference type="Gene3D" id="2.60.450.10">
    <property type="entry name" value="Lipopolysaccharide (LPS) transport protein A like domain"/>
    <property type="match status" value="1"/>
</dbReference>
<comment type="caution">
    <text evidence="2">The sequence shown here is derived from an EMBL/GenBank/DDBJ whole genome shotgun (WGS) entry which is preliminary data.</text>
</comment>
<keyword evidence="3" id="KW-1185">Reference proteome</keyword>
<dbReference type="RefSeq" id="WP_188373582.1">
    <property type="nucleotide sequence ID" value="NZ_BMDQ01000001.1"/>
</dbReference>
<evidence type="ECO:0000313" key="3">
    <source>
        <dbReference type="Proteomes" id="UP000624701"/>
    </source>
</evidence>
<dbReference type="NCBIfam" id="TIGR04409">
    <property type="entry name" value="LptC_YrbK"/>
    <property type="match status" value="1"/>
</dbReference>
<dbReference type="InterPro" id="IPR026265">
    <property type="entry name" value="LptC"/>
</dbReference>
<reference evidence="3" key="1">
    <citation type="journal article" date="2019" name="Int. J. Syst. Evol. Microbiol.">
        <title>The Global Catalogue of Microorganisms (GCM) 10K type strain sequencing project: providing services to taxonomists for standard genome sequencing and annotation.</title>
        <authorList>
            <consortium name="The Broad Institute Genomics Platform"/>
            <consortium name="The Broad Institute Genome Sequencing Center for Infectious Disease"/>
            <person name="Wu L."/>
            <person name="Ma J."/>
        </authorList>
    </citation>
    <scope>NUCLEOTIDE SEQUENCE [LARGE SCALE GENOMIC DNA]</scope>
    <source>
        <strain evidence="3">CCM 8681</strain>
    </source>
</reference>
<protein>
    <submittedName>
        <fullName evidence="2">LPS export ABC transporter periplasmic protein LptC</fullName>
    </submittedName>
</protein>
<gene>
    <name evidence="2" type="ORF">GCM10011444_09900</name>
</gene>
<dbReference type="Proteomes" id="UP000624701">
    <property type="component" value="Unassembled WGS sequence"/>
</dbReference>